<comment type="caution">
    <text evidence="5">The sequence shown here is derived from an EMBL/GenBank/DDBJ whole genome shotgun (WGS) entry which is preliminary data.</text>
</comment>
<dbReference type="eggNOG" id="COG0789">
    <property type="taxonomic scope" value="Bacteria"/>
</dbReference>
<evidence type="ECO:0000259" key="4">
    <source>
        <dbReference type="PROSITE" id="PS50937"/>
    </source>
</evidence>
<keyword evidence="3" id="KW-0804">Transcription</keyword>
<dbReference type="SUPFAM" id="SSF46955">
    <property type="entry name" value="Putative DNA-binding domain"/>
    <property type="match status" value="2"/>
</dbReference>
<dbReference type="AlphaFoldDB" id="K0YJT3"/>
<protein>
    <recommendedName>
        <fullName evidence="4">HTH merR-type domain-containing protein</fullName>
    </recommendedName>
</protein>
<dbReference type="SMART" id="SM00422">
    <property type="entry name" value="HTH_MERR"/>
    <property type="match status" value="2"/>
</dbReference>
<dbReference type="OrthoDB" id="3826383at2"/>
<dbReference type="RefSeq" id="WP_009139415.1">
    <property type="nucleotide sequence ID" value="NZ_JH815198.1"/>
</dbReference>
<evidence type="ECO:0000313" key="6">
    <source>
        <dbReference type="Proteomes" id="UP000006069"/>
    </source>
</evidence>
<evidence type="ECO:0000256" key="1">
    <source>
        <dbReference type="ARBA" id="ARBA00023015"/>
    </source>
</evidence>
<reference evidence="5 6" key="1">
    <citation type="submission" date="2012-08" db="EMBL/GenBank/DDBJ databases">
        <title>The Genome Sequence of Slackia piriformis YIT 12062.</title>
        <authorList>
            <consortium name="The Broad Institute Genome Sequencing Platform"/>
            <person name="Earl A."/>
            <person name="Ward D."/>
            <person name="Feldgarden M."/>
            <person name="Gevers D."/>
            <person name="Morotomi M."/>
            <person name="Walker B."/>
            <person name="Young S.K."/>
            <person name="Zeng Q."/>
            <person name="Gargeya S."/>
            <person name="Fitzgerald M."/>
            <person name="Haas B."/>
            <person name="Abouelleil A."/>
            <person name="Alvarado L."/>
            <person name="Arachchi H.M."/>
            <person name="Berlin A.M."/>
            <person name="Chapman S.B."/>
            <person name="Goldberg J."/>
            <person name="Griggs A."/>
            <person name="Gujja S."/>
            <person name="Hansen M."/>
            <person name="Howarth C."/>
            <person name="Imamovic A."/>
            <person name="Larimer J."/>
            <person name="McCowen C."/>
            <person name="Montmayeur A."/>
            <person name="Murphy C."/>
            <person name="Neiman D."/>
            <person name="Pearson M."/>
            <person name="Priest M."/>
            <person name="Roberts A."/>
            <person name="Saif S."/>
            <person name="Shea T."/>
            <person name="Sisk P."/>
            <person name="Sykes S."/>
            <person name="Wortman J."/>
            <person name="Nusbaum C."/>
            <person name="Birren B."/>
        </authorList>
    </citation>
    <scope>NUCLEOTIDE SEQUENCE [LARGE SCALE GENOMIC DNA]</scope>
    <source>
        <strain evidence="5 6">YIT 12062</strain>
    </source>
</reference>
<sequence>MEYSTGQVARVMGVHANTVRMYEQEGFIAPARRLENGYRRFDDEHLVQFFIARRAFRAEILQNGLRKDAVCIVRAAGARKYGKAHELCTAYIKKLSDESRKADDAAHIAERLLAGDAVPDAGRAVRFLKRKEAALELGVSIDVLHNWEANGLLSVKRSKNGYRIYAPEDMDRLRVICALRCANYSIASILRLMVALDRGMCANVGDVLDARGQDDDVVRACDHLREAIASAMQDAQEILMLIEQARVLAAKKAYS</sequence>
<dbReference type="Proteomes" id="UP000006069">
    <property type="component" value="Unassembled WGS sequence"/>
</dbReference>
<keyword evidence="1" id="KW-0805">Transcription regulation</keyword>
<dbReference type="InterPro" id="IPR009061">
    <property type="entry name" value="DNA-bd_dom_put_sf"/>
</dbReference>
<dbReference type="HOGENOM" id="CLU_097469_0_0_11"/>
<gene>
    <name evidence="5" type="ORF">HMPREF9451_01216</name>
</gene>
<dbReference type="PROSITE" id="PS50937">
    <property type="entry name" value="HTH_MERR_2"/>
    <property type="match status" value="2"/>
</dbReference>
<proteinExistence type="predicted"/>
<keyword evidence="2" id="KW-0238">DNA-binding</keyword>
<evidence type="ECO:0000313" key="5">
    <source>
        <dbReference type="EMBL" id="EJZ83696.1"/>
    </source>
</evidence>
<dbReference type="InterPro" id="IPR000551">
    <property type="entry name" value="MerR-type_HTH_dom"/>
</dbReference>
<evidence type="ECO:0000256" key="3">
    <source>
        <dbReference type="ARBA" id="ARBA00023163"/>
    </source>
</evidence>
<dbReference type="Pfam" id="PF00376">
    <property type="entry name" value="MerR"/>
    <property type="match status" value="1"/>
</dbReference>
<dbReference type="Gene3D" id="1.10.1660.10">
    <property type="match status" value="2"/>
</dbReference>
<dbReference type="InterPro" id="IPR047057">
    <property type="entry name" value="MerR_fam"/>
</dbReference>
<dbReference type="EMBL" id="ADMD01000007">
    <property type="protein sequence ID" value="EJZ83696.1"/>
    <property type="molecule type" value="Genomic_DNA"/>
</dbReference>
<name>K0YJT3_9ACTN</name>
<dbReference type="PATRIC" id="fig|742818.3.peg.1275"/>
<evidence type="ECO:0000256" key="2">
    <source>
        <dbReference type="ARBA" id="ARBA00023125"/>
    </source>
</evidence>
<feature type="domain" description="HTH merR-type" evidence="4">
    <location>
        <begin position="131"/>
        <end position="195"/>
    </location>
</feature>
<organism evidence="5 6">
    <name type="scientific">Slackia piriformis YIT 12062</name>
    <dbReference type="NCBI Taxonomy" id="742818"/>
    <lineage>
        <taxon>Bacteria</taxon>
        <taxon>Bacillati</taxon>
        <taxon>Actinomycetota</taxon>
        <taxon>Coriobacteriia</taxon>
        <taxon>Eggerthellales</taxon>
        <taxon>Eggerthellaceae</taxon>
        <taxon>Slackia</taxon>
    </lineage>
</organism>
<dbReference type="PANTHER" id="PTHR30204">
    <property type="entry name" value="REDOX-CYCLING DRUG-SENSING TRANSCRIPTIONAL ACTIVATOR SOXR"/>
    <property type="match status" value="1"/>
</dbReference>
<feature type="domain" description="HTH merR-type" evidence="4">
    <location>
        <begin position="1"/>
        <end position="46"/>
    </location>
</feature>
<dbReference type="GO" id="GO:0003677">
    <property type="term" value="F:DNA binding"/>
    <property type="evidence" value="ECO:0007669"/>
    <property type="project" value="UniProtKB-KW"/>
</dbReference>
<dbReference type="GO" id="GO:0003700">
    <property type="term" value="F:DNA-binding transcription factor activity"/>
    <property type="evidence" value="ECO:0007669"/>
    <property type="project" value="InterPro"/>
</dbReference>
<accession>K0YJT3</accession>
<keyword evidence="6" id="KW-1185">Reference proteome</keyword>
<dbReference type="CDD" id="cd00592">
    <property type="entry name" value="HTH_MerR-like"/>
    <property type="match status" value="1"/>
</dbReference>
<dbReference type="InParanoid" id="K0YJT3"/>
<dbReference type="Pfam" id="PF13411">
    <property type="entry name" value="MerR_1"/>
    <property type="match status" value="1"/>
</dbReference>
<dbReference type="PANTHER" id="PTHR30204:SF94">
    <property type="entry name" value="HEAVY METAL-DEPENDENT TRANSCRIPTIONAL REGULATOR HI_0293-RELATED"/>
    <property type="match status" value="1"/>
</dbReference>